<gene>
    <name evidence="2" type="ORF">FYJ33_06965</name>
</gene>
<dbReference type="EMBL" id="VULX01000007">
    <property type="protein sequence ID" value="MSR91157.1"/>
    <property type="molecule type" value="Genomic_DNA"/>
</dbReference>
<protein>
    <submittedName>
        <fullName evidence="2">CarD family transcriptional regulator</fullName>
    </submittedName>
</protein>
<proteinExistence type="predicted"/>
<accession>A0A7X2T112</accession>
<comment type="caution">
    <text evidence="2">The sequence shown here is derived from an EMBL/GenBank/DDBJ whole genome shotgun (WGS) entry which is preliminary data.</text>
</comment>
<dbReference type="Proteomes" id="UP000460287">
    <property type="component" value="Unassembled WGS sequence"/>
</dbReference>
<evidence type="ECO:0000313" key="3">
    <source>
        <dbReference type="Proteomes" id="UP000460287"/>
    </source>
</evidence>
<keyword evidence="3" id="KW-1185">Reference proteome</keyword>
<dbReference type="Pfam" id="PF02559">
    <property type="entry name" value="CarD_TRCF_RID"/>
    <property type="match status" value="1"/>
</dbReference>
<organism evidence="2 3">
    <name type="scientific">Inconstantimicrobium porci</name>
    <dbReference type="NCBI Taxonomy" id="2652291"/>
    <lineage>
        <taxon>Bacteria</taxon>
        <taxon>Bacillati</taxon>
        <taxon>Bacillota</taxon>
        <taxon>Clostridia</taxon>
        <taxon>Eubacteriales</taxon>
        <taxon>Clostridiaceae</taxon>
        <taxon>Inconstantimicrobium</taxon>
    </lineage>
</organism>
<dbReference type="SUPFAM" id="SSF141259">
    <property type="entry name" value="CarD-like"/>
    <property type="match status" value="1"/>
</dbReference>
<dbReference type="InterPro" id="IPR052531">
    <property type="entry name" value="CarD-like_regulator"/>
</dbReference>
<dbReference type="InterPro" id="IPR042215">
    <property type="entry name" value="CarD-like_C"/>
</dbReference>
<dbReference type="InterPro" id="IPR048792">
    <property type="entry name" value="CarD_C"/>
</dbReference>
<dbReference type="Gene3D" id="1.20.58.1290">
    <property type="entry name" value="CarD-like, C-terminal domain"/>
    <property type="match status" value="1"/>
</dbReference>
<dbReference type="PANTHER" id="PTHR38447:SF1">
    <property type="entry name" value="RNA POLYMERASE-BINDING TRANSCRIPTION FACTOR CARD"/>
    <property type="match status" value="1"/>
</dbReference>
<reference evidence="2 3" key="1">
    <citation type="submission" date="2019-08" db="EMBL/GenBank/DDBJ databases">
        <title>In-depth cultivation of the pig gut microbiome towards novel bacterial diversity and tailored functional studies.</title>
        <authorList>
            <person name="Wylensek D."/>
            <person name="Hitch T.C.A."/>
            <person name="Clavel T."/>
        </authorList>
    </citation>
    <scope>NUCLEOTIDE SEQUENCE [LARGE SCALE GENOMIC DNA]</scope>
    <source>
        <strain evidence="2 3">WCA-383-APC-5B</strain>
    </source>
</reference>
<evidence type="ECO:0000259" key="1">
    <source>
        <dbReference type="SMART" id="SM01058"/>
    </source>
</evidence>
<dbReference type="InterPro" id="IPR003711">
    <property type="entry name" value="CarD-like/TRCF_RID"/>
</dbReference>
<dbReference type="GO" id="GO:0009303">
    <property type="term" value="P:rRNA transcription"/>
    <property type="evidence" value="ECO:0007669"/>
    <property type="project" value="TreeGrafter"/>
</dbReference>
<dbReference type="SMART" id="SM01058">
    <property type="entry name" value="CarD_TRCF"/>
    <property type="match status" value="1"/>
</dbReference>
<dbReference type="AlphaFoldDB" id="A0A7X2T112"/>
<dbReference type="Gene3D" id="2.40.10.170">
    <property type="match status" value="1"/>
</dbReference>
<dbReference type="InterPro" id="IPR036101">
    <property type="entry name" value="CarD-like/TRCF_RID_sf"/>
</dbReference>
<sequence>MYKEVIFLFNIGDRIVYPRQGVGVINLIEEKEFNGKLQKYYNIQILHNSLKLMLPASSAETCHLRHISDEKELDDMLYEINNYHCAPIEAPRTRAISKERLQNNTDKIKKGTLKNCAEVICELTEANKTHPLNTSEKELLNNTKKIIVDEISLVKHISVHEASDLLNNSLN</sequence>
<feature type="domain" description="CarD-like/TRCF RNAP-interacting" evidence="1">
    <location>
        <begin position="8"/>
        <end position="124"/>
    </location>
</feature>
<name>A0A7X2T112_9CLOT</name>
<dbReference type="Pfam" id="PF21095">
    <property type="entry name" value="CarD_C"/>
    <property type="match status" value="1"/>
</dbReference>
<evidence type="ECO:0000313" key="2">
    <source>
        <dbReference type="EMBL" id="MSR91157.1"/>
    </source>
</evidence>
<dbReference type="PANTHER" id="PTHR38447">
    <property type="entry name" value="TRANSCRIPTION FACTOR YDEB-RELATED"/>
    <property type="match status" value="1"/>
</dbReference>